<keyword evidence="2" id="KW-1185">Reference proteome</keyword>
<dbReference type="Proteomes" id="UP000199310">
    <property type="component" value="Unassembled WGS sequence"/>
</dbReference>
<proteinExistence type="predicted"/>
<evidence type="ECO:0000313" key="2">
    <source>
        <dbReference type="Proteomes" id="UP000199310"/>
    </source>
</evidence>
<dbReference type="STRING" id="29529.SAMN04488122_1522"/>
<dbReference type="AlphaFoldDB" id="A0A1I0QJL6"/>
<dbReference type="EMBL" id="FOJG01000001">
    <property type="protein sequence ID" value="SEW27385.1"/>
    <property type="molecule type" value="Genomic_DNA"/>
</dbReference>
<reference evidence="2" key="1">
    <citation type="submission" date="2016-10" db="EMBL/GenBank/DDBJ databases">
        <authorList>
            <person name="Varghese N."/>
            <person name="Submissions S."/>
        </authorList>
    </citation>
    <scope>NUCLEOTIDE SEQUENCE [LARGE SCALE GENOMIC DNA]</scope>
    <source>
        <strain evidence="2">DSM 3695</strain>
    </source>
</reference>
<accession>A0A1I0QJL6</accession>
<dbReference type="OrthoDB" id="1402231at2"/>
<organism evidence="1 2">
    <name type="scientific">Chitinophaga arvensicola</name>
    <dbReference type="NCBI Taxonomy" id="29529"/>
    <lineage>
        <taxon>Bacteria</taxon>
        <taxon>Pseudomonadati</taxon>
        <taxon>Bacteroidota</taxon>
        <taxon>Chitinophagia</taxon>
        <taxon>Chitinophagales</taxon>
        <taxon>Chitinophagaceae</taxon>
        <taxon>Chitinophaga</taxon>
    </lineage>
</organism>
<evidence type="ECO:0000313" key="1">
    <source>
        <dbReference type="EMBL" id="SEW27385.1"/>
    </source>
</evidence>
<gene>
    <name evidence="1" type="ORF">SAMN04488122_1522</name>
</gene>
<sequence>MIIHFKRCFRFNFDTSKVEIVPISNEKDDFNSYLDELVHDIVMDKRSKKYMFPAEDTAVKKEISDALGGDIDGATMAAAKRLLKIEKKTQDKIERLEREIQKGILLQALVEHNDTKIYIIAKAEHLDFLNEEDNKKAKGLPIKKKVFKSFCGYLNTDDEPDYAMVGDSKTQISTYWWSDFLELAEEHSDTYNTQVSFDALEKKVFNKIKKTSPSDALCLRNATIQYFRANKEFVLEDYVRAIWVNYQPENPALNMEKFSQIVLELPEKEDFDSRFKLRPEELKKRIVTKVRLTAELSLEIRDNINWDNEVVAFTEMGEKYIKIKTDNGYDHFKKITQ</sequence>
<dbReference type="RefSeq" id="WP_089892646.1">
    <property type="nucleotide sequence ID" value="NZ_FOJG01000001.1"/>
</dbReference>
<evidence type="ECO:0008006" key="3">
    <source>
        <dbReference type="Google" id="ProtNLM"/>
    </source>
</evidence>
<protein>
    <recommendedName>
        <fullName evidence="3">Nucleoid associated protein NdpA</fullName>
    </recommendedName>
</protein>
<name>A0A1I0QJL6_9BACT</name>